<dbReference type="Proteomes" id="UP000237105">
    <property type="component" value="Unassembled WGS sequence"/>
</dbReference>
<sequence length="141" mass="15756">MVSWPYSPKQSTSSTQREVPYFWGSTWRRDSPIMTSSSEFWTLGFGRIVRASTTLECPWSRLTGKGRVRSAEASQSDTATGRSSETECSTRGTNLPPEKSTPNTSTNRRETKTVMGSTHRSHRRRLSCQGSEPSGLCVRNC</sequence>
<dbReference type="AlphaFoldDB" id="A0A2P5AH38"/>
<dbReference type="EMBL" id="JXTB01000593">
    <property type="protein sequence ID" value="PON35857.1"/>
    <property type="molecule type" value="Genomic_DNA"/>
</dbReference>
<accession>A0A2P5AH38</accession>
<protein>
    <submittedName>
        <fullName evidence="2">Uncharacterized protein</fullName>
    </submittedName>
</protein>
<keyword evidence="3" id="KW-1185">Reference proteome</keyword>
<evidence type="ECO:0000313" key="2">
    <source>
        <dbReference type="EMBL" id="PON35857.1"/>
    </source>
</evidence>
<name>A0A2P5AH38_PARAD</name>
<proteinExistence type="predicted"/>
<feature type="compositionally biased region" description="Polar residues" evidence="1">
    <location>
        <begin position="72"/>
        <end position="93"/>
    </location>
</feature>
<organism evidence="2 3">
    <name type="scientific">Parasponia andersonii</name>
    <name type="common">Sponia andersonii</name>
    <dbReference type="NCBI Taxonomy" id="3476"/>
    <lineage>
        <taxon>Eukaryota</taxon>
        <taxon>Viridiplantae</taxon>
        <taxon>Streptophyta</taxon>
        <taxon>Embryophyta</taxon>
        <taxon>Tracheophyta</taxon>
        <taxon>Spermatophyta</taxon>
        <taxon>Magnoliopsida</taxon>
        <taxon>eudicotyledons</taxon>
        <taxon>Gunneridae</taxon>
        <taxon>Pentapetalae</taxon>
        <taxon>rosids</taxon>
        <taxon>fabids</taxon>
        <taxon>Rosales</taxon>
        <taxon>Cannabaceae</taxon>
        <taxon>Parasponia</taxon>
    </lineage>
</organism>
<feature type="region of interest" description="Disordered" evidence="1">
    <location>
        <begin position="64"/>
        <end position="134"/>
    </location>
</feature>
<evidence type="ECO:0000313" key="3">
    <source>
        <dbReference type="Proteomes" id="UP000237105"/>
    </source>
</evidence>
<evidence type="ECO:0000256" key="1">
    <source>
        <dbReference type="SAM" id="MobiDB-lite"/>
    </source>
</evidence>
<comment type="caution">
    <text evidence="2">The sequence shown here is derived from an EMBL/GenBank/DDBJ whole genome shotgun (WGS) entry which is preliminary data.</text>
</comment>
<reference evidence="3" key="1">
    <citation type="submission" date="2016-06" db="EMBL/GenBank/DDBJ databases">
        <title>Parallel loss of symbiosis genes in relatives of nitrogen-fixing non-legume Parasponia.</title>
        <authorList>
            <person name="Van Velzen R."/>
            <person name="Holmer R."/>
            <person name="Bu F."/>
            <person name="Rutten L."/>
            <person name="Van Zeijl A."/>
            <person name="Liu W."/>
            <person name="Santuari L."/>
            <person name="Cao Q."/>
            <person name="Sharma T."/>
            <person name="Shen D."/>
            <person name="Roswanjaya Y."/>
            <person name="Wardhani T."/>
            <person name="Kalhor M.S."/>
            <person name="Jansen J."/>
            <person name="Van den Hoogen J."/>
            <person name="Gungor B."/>
            <person name="Hartog M."/>
            <person name="Hontelez J."/>
            <person name="Verver J."/>
            <person name="Yang W.-C."/>
            <person name="Schijlen E."/>
            <person name="Repin R."/>
            <person name="Schilthuizen M."/>
            <person name="Schranz E."/>
            <person name="Heidstra R."/>
            <person name="Miyata K."/>
            <person name="Fedorova E."/>
            <person name="Kohlen W."/>
            <person name="Bisseling T."/>
            <person name="Smit S."/>
            <person name="Geurts R."/>
        </authorList>
    </citation>
    <scope>NUCLEOTIDE SEQUENCE [LARGE SCALE GENOMIC DNA]</scope>
    <source>
        <strain evidence="3">cv. WU1-14</strain>
    </source>
</reference>
<gene>
    <name evidence="2" type="ORF">PanWU01x14_333030</name>
</gene>